<name>A0A6P5KKR5_PHACI</name>
<dbReference type="Pfam" id="PF15440">
    <property type="entry name" value="THRAP3_BCLAF1"/>
    <property type="match status" value="1"/>
</dbReference>
<feature type="compositionally biased region" description="Basic and acidic residues" evidence="2">
    <location>
        <begin position="274"/>
        <end position="322"/>
    </location>
</feature>
<feature type="region of interest" description="Disordered" evidence="2">
    <location>
        <begin position="123"/>
        <end position="175"/>
    </location>
</feature>
<protein>
    <submittedName>
        <fullName evidence="4">Uncharacterized protein CXorf23 homolog isoform X1</fullName>
    </submittedName>
</protein>
<dbReference type="GeneID" id="110210838"/>
<dbReference type="GO" id="GO:0045944">
    <property type="term" value="P:positive regulation of transcription by RNA polymerase II"/>
    <property type="evidence" value="ECO:0007669"/>
    <property type="project" value="TreeGrafter"/>
</dbReference>
<dbReference type="PANTHER" id="PTHR15268">
    <property type="entry name" value="THRAP3/BCLAF1"/>
    <property type="match status" value="1"/>
</dbReference>
<dbReference type="KEGG" id="pcw:110210838"/>
<dbReference type="GO" id="GO:0016592">
    <property type="term" value="C:mediator complex"/>
    <property type="evidence" value="ECO:0007669"/>
    <property type="project" value="TreeGrafter"/>
</dbReference>
<dbReference type="GO" id="GO:0003712">
    <property type="term" value="F:transcription coregulator activity"/>
    <property type="evidence" value="ECO:0007669"/>
    <property type="project" value="TreeGrafter"/>
</dbReference>
<feature type="region of interest" description="Disordered" evidence="2">
    <location>
        <begin position="274"/>
        <end position="325"/>
    </location>
</feature>
<reference evidence="4" key="1">
    <citation type="submission" date="2025-08" db="UniProtKB">
        <authorList>
            <consortium name="RefSeq"/>
        </authorList>
    </citation>
    <scope>IDENTIFICATION</scope>
    <source>
        <tissue evidence="4">Spleen</tissue>
    </source>
</reference>
<dbReference type="GO" id="GO:0003677">
    <property type="term" value="F:DNA binding"/>
    <property type="evidence" value="ECO:0007669"/>
    <property type="project" value="TreeGrafter"/>
</dbReference>
<evidence type="ECO:0000313" key="3">
    <source>
        <dbReference type="Proteomes" id="UP000515140"/>
    </source>
</evidence>
<dbReference type="FunCoup" id="A0A6P5KKR5">
    <property type="interactions" value="141"/>
</dbReference>
<evidence type="ECO:0000256" key="1">
    <source>
        <dbReference type="ARBA" id="ARBA00006481"/>
    </source>
</evidence>
<dbReference type="PANTHER" id="PTHR15268:SF17">
    <property type="entry name" value="BCLAF1 AND THRAP3 FAMILY MEMBER 3"/>
    <property type="match status" value="1"/>
</dbReference>
<accession>A0A6P5KKR5</accession>
<evidence type="ECO:0000256" key="2">
    <source>
        <dbReference type="SAM" id="MobiDB-lite"/>
    </source>
</evidence>
<comment type="similarity">
    <text evidence="1">Belongs to the BCLAF1/THRAP3 family.</text>
</comment>
<feature type="region of interest" description="Disordered" evidence="2">
    <location>
        <begin position="448"/>
        <end position="473"/>
    </location>
</feature>
<feature type="compositionally biased region" description="Basic and acidic residues" evidence="2">
    <location>
        <begin position="448"/>
        <end position="469"/>
    </location>
</feature>
<organism evidence="3 4">
    <name type="scientific">Phascolarctos cinereus</name>
    <name type="common">Koala</name>
    <dbReference type="NCBI Taxonomy" id="38626"/>
    <lineage>
        <taxon>Eukaryota</taxon>
        <taxon>Metazoa</taxon>
        <taxon>Chordata</taxon>
        <taxon>Craniata</taxon>
        <taxon>Vertebrata</taxon>
        <taxon>Euteleostomi</taxon>
        <taxon>Mammalia</taxon>
        <taxon>Metatheria</taxon>
        <taxon>Diprotodontia</taxon>
        <taxon>Phascolarctidae</taxon>
        <taxon>Phascolarctos</taxon>
    </lineage>
</organism>
<keyword evidence="3" id="KW-1185">Reference proteome</keyword>
<proteinExistence type="inferred from homology"/>
<dbReference type="InParanoid" id="A0A6P5KKR5"/>
<feature type="region of interest" description="Disordered" evidence="2">
    <location>
        <begin position="354"/>
        <end position="385"/>
    </location>
</feature>
<gene>
    <name evidence="4" type="primary">CUNHXorf23</name>
</gene>
<dbReference type="InterPro" id="IPR029199">
    <property type="entry name" value="THRAP3_BCLAF1"/>
</dbReference>
<dbReference type="AlphaFoldDB" id="A0A6P5KKR5"/>
<sequence>MEREEGAGGGCTWGRSCSEYPRTGNILLGSFGSSEVLGSMSLSLGELTCFEPTDLKSGSWYTCQKMARSRSRSPRWKQRSLSPEFRNPEHYRQRYLHGNYDYEYKGFRKDPRRTMPWRMDSEKYEQSDPRISSHGNIHHRIYDHRSPSPNGRRNSLEDSYSYKPHRGYSPERSDSSRKFHYFPKYSDAPPYKEHEWYYSSQKIQGRYVPDDARFTGIGKEVKPFHRSADSFKFEGKWHEDDLRYQRIQEDKYAQSPRRGLEELVTRSSFQKRYPEDGDFREYGHTSKRTKDMERYENREPSRNPKWKPEHSFPSYQEKKGQRSVEPQIYRSAEREYLEDSSLAKMSYGYRHKHYKHSDEEQSFSNGRTHKYSKEEERKYSSPKGSLNRELDCFSSSGRVRETEEGNIDILKYPKKACSACANPYKNDIDMRLFNNKLKERVKKEIDLKKEQDFSSSHHDTSHRPPDRKSSNVSLKKKLLTVKVDMKKTIDKYRAASSLSTEKQISHDLVAVGRKKENFHPVFEHLDSITQDVENKPSGEFTQEIITIIHQVKANYFPSSDLTLHERFSKMQDTQVPDINEIKMNSDPEIHRRIDMSLAELQNERTVKCEPGQALLRVIEDPNDLRHDIERRRKERLQNVDERIFHIGGGIRRNDQNSNFSKFQNVHVGGFQKPMRFIKPYFRKFIRKSYKSAYHTSQTKDIINDRPFGIRGNLQNPRTFRRPFKNNLIDGRFQPHYKSGLVLKGLYVQAKYQRLRFTGSRGFTTNKFREEFLKEEKEHMDIATEI</sequence>
<dbReference type="Proteomes" id="UP000515140">
    <property type="component" value="Unplaced"/>
</dbReference>
<dbReference type="RefSeq" id="XP_020845579.1">
    <property type="nucleotide sequence ID" value="XM_020989920.1"/>
</dbReference>
<evidence type="ECO:0000313" key="4">
    <source>
        <dbReference type="RefSeq" id="XP_020845579.1"/>
    </source>
</evidence>
<dbReference type="CTD" id="256643"/>